<dbReference type="GO" id="GO:0004180">
    <property type="term" value="F:carboxypeptidase activity"/>
    <property type="evidence" value="ECO:0007669"/>
    <property type="project" value="UniProtKB-KW"/>
</dbReference>
<dbReference type="Pfam" id="PF13620">
    <property type="entry name" value="CarboxypepD_reg"/>
    <property type="match status" value="1"/>
</dbReference>
<protein>
    <submittedName>
        <fullName evidence="2">Carboxypeptidase regulatory-like domain-containing protein</fullName>
    </submittedName>
</protein>
<accession>A0A502BW86</accession>
<reference evidence="2 3" key="1">
    <citation type="journal article" date="2019" name="Environ. Microbiol.">
        <title>Species interactions and distinct microbial communities in high Arctic permafrost affected cryosols are associated with the CH4 and CO2 gas fluxes.</title>
        <authorList>
            <person name="Altshuler I."/>
            <person name="Hamel J."/>
            <person name="Turney S."/>
            <person name="Magnuson E."/>
            <person name="Levesque R."/>
            <person name="Greer C."/>
            <person name="Whyte L.G."/>
        </authorList>
    </citation>
    <scope>NUCLEOTIDE SEQUENCE [LARGE SCALE GENOMIC DNA]</scope>
    <source>
        <strain evidence="2 3">S13Y</strain>
    </source>
</reference>
<proteinExistence type="predicted"/>
<dbReference type="EMBL" id="RCZO01000012">
    <property type="protein sequence ID" value="TPG04722.1"/>
    <property type="molecule type" value="Genomic_DNA"/>
</dbReference>
<dbReference type="Proteomes" id="UP000319486">
    <property type="component" value="Unassembled WGS sequence"/>
</dbReference>
<dbReference type="AlphaFoldDB" id="A0A502BW86"/>
<evidence type="ECO:0000256" key="1">
    <source>
        <dbReference type="SAM" id="SignalP"/>
    </source>
</evidence>
<comment type="caution">
    <text evidence="2">The sequence shown here is derived from an EMBL/GenBank/DDBJ whole genome shotgun (WGS) entry which is preliminary data.</text>
</comment>
<dbReference type="InterPro" id="IPR013784">
    <property type="entry name" value="Carb-bd-like_fold"/>
</dbReference>
<dbReference type="SUPFAM" id="SSF49452">
    <property type="entry name" value="Starch-binding domain-like"/>
    <property type="match status" value="1"/>
</dbReference>
<evidence type="ECO:0000313" key="3">
    <source>
        <dbReference type="Proteomes" id="UP000319486"/>
    </source>
</evidence>
<feature type="chain" id="PRO_5021297388" evidence="1">
    <location>
        <begin position="22"/>
        <end position="106"/>
    </location>
</feature>
<dbReference type="Gene3D" id="2.60.40.1120">
    <property type="entry name" value="Carboxypeptidase-like, regulatory domain"/>
    <property type="match status" value="1"/>
</dbReference>
<evidence type="ECO:0000313" key="2">
    <source>
        <dbReference type="EMBL" id="TPG04722.1"/>
    </source>
</evidence>
<keyword evidence="3" id="KW-1185">Reference proteome</keyword>
<name>A0A502BW86_9GAMM</name>
<keyword evidence="1" id="KW-0732">Signal</keyword>
<keyword evidence="2" id="KW-0378">Hydrolase</keyword>
<feature type="signal peptide" evidence="1">
    <location>
        <begin position="1"/>
        <end position="21"/>
    </location>
</feature>
<sequence>MAVVIGLGVAGSAAVSAQATAGSVFGRAPAGQAVTAKSNISGLTRHVKADAKGRYNISALPVGVYTVTMGEDGGAMQRQLNVPVTVGRGSKVDFSCPQDQCAASNQ</sequence>
<gene>
    <name evidence="2" type="ORF">EAH88_17415</name>
</gene>
<keyword evidence="2" id="KW-0645">Protease</keyword>
<organism evidence="2 3">
    <name type="scientific">Rhodanobacter glycinis</name>
    <dbReference type="NCBI Taxonomy" id="582702"/>
    <lineage>
        <taxon>Bacteria</taxon>
        <taxon>Pseudomonadati</taxon>
        <taxon>Pseudomonadota</taxon>
        <taxon>Gammaproteobacteria</taxon>
        <taxon>Lysobacterales</taxon>
        <taxon>Rhodanobacteraceae</taxon>
        <taxon>Rhodanobacter</taxon>
    </lineage>
</organism>
<dbReference type="GO" id="GO:0030246">
    <property type="term" value="F:carbohydrate binding"/>
    <property type="evidence" value="ECO:0007669"/>
    <property type="project" value="InterPro"/>
</dbReference>
<keyword evidence="2" id="KW-0121">Carboxypeptidase</keyword>